<evidence type="ECO:0008006" key="3">
    <source>
        <dbReference type="Google" id="ProtNLM"/>
    </source>
</evidence>
<evidence type="ECO:0000256" key="1">
    <source>
        <dbReference type="SAM" id="Phobius"/>
    </source>
</evidence>
<feature type="transmembrane region" description="Helical" evidence="1">
    <location>
        <begin position="55"/>
        <end position="78"/>
    </location>
</feature>
<dbReference type="GO" id="GO:0008137">
    <property type="term" value="F:NADH dehydrogenase (ubiquinone) activity"/>
    <property type="evidence" value="ECO:0007669"/>
    <property type="project" value="InterPro"/>
</dbReference>
<proteinExistence type="predicted"/>
<dbReference type="InterPro" id="IPR042106">
    <property type="entry name" value="Nuo/plastoQ_OxRdtase_6_NuoJ"/>
</dbReference>
<organism evidence="2">
    <name type="scientific">hydrothermal vent metagenome</name>
    <dbReference type="NCBI Taxonomy" id="652676"/>
    <lineage>
        <taxon>unclassified sequences</taxon>
        <taxon>metagenomes</taxon>
        <taxon>ecological metagenomes</taxon>
    </lineage>
</organism>
<dbReference type="AlphaFoldDB" id="A0A3B1CUE9"/>
<keyword evidence="1" id="KW-1133">Transmembrane helix</keyword>
<feature type="transmembrane region" description="Helical" evidence="1">
    <location>
        <begin position="90"/>
        <end position="111"/>
    </location>
</feature>
<reference evidence="2" key="1">
    <citation type="submission" date="2018-06" db="EMBL/GenBank/DDBJ databases">
        <authorList>
            <person name="Zhirakovskaya E."/>
        </authorList>
    </citation>
    <scope>NUCLEOTIDE SEQUENCE</scope>
</reference>
<accession>A0A3B1CUE9</accession>
<dbReference type="PANTHER" id="PTHR33269">
    <property type="entry name" value="NADH-UBIQUINONE OXIDOREDUCTASE CHAIN 6"/>
    <property type="match status" value="1"/>
</dbReference>
<feature type="transmembrane region" description="Helical" evidence="1">
    <location>
        <begin position="6"/>
        <end position="24"/>
    </location>
</feature>
<sequence>MSIYDFIFYLFAAITIVSGLMVVSSGSIVRSAFYLLATLFGISGLYVLLGADFVAVTQIMVYIGGILILLLFGVMLTSDITNIEIKKGKVAVLPAIVGVGVLLGSITSILMKTNWKIELSKIPQTTTYDLGKLLITDYVLIFELLGILLLIAMIGAASMARRDDKE</sequence>
<dbReference type="EMBL" id="UOGD01000328">
    <property type="protein sequence ID" value="VAX26270.1"/>
    <property type="molecule type" value="Genomic_DNA"/>
</dbReference>
<evidence type="ECO:0000313" key="2">
    <source>
        <dbReference type="EMBL" id="VAX26270.1"/>
    </source>
</evidence>
<feature type="transmembrane region" description="Helical" evidence="1">
    <location>
        <begin position="31"/>
        <end position="49"/>
    </location>
</feature>
<dbReference type="Pfam" id="PF00499">
    <property type="entry name" value="Oxidored_q3"/>
    <property type="match status" value="1"/>
</dbReference>
<gene>
    <name evidence="2" type="ORF">MNBD_IGNAVI01-3014</name>
</gene>
<name>A0A3B1CUE9_9ZZZZ</name>
<dbReference type="Gene3D" id="1.20.120.1200">
    <property type="entry name" value="NADH-ubiquinone/plastoquinone oxidoreductase chain 6, subunit NuoJ"/>
    <property type="match status" value="1"/>
</dbReference>
<dbReference type="PANTHER" id="PTHR33269:SF17">
    <property type="entry name" value="NADH-UBIQUINONE OXIDOREDUCTASE CHAIN 6"/>
    <property type="match status" value="1"/>
</dbReference>
<dbReference type="InterPro" id="IPR001457">
    <property type="entry name" value="NADH_UbQ/plastoQ_OxRdtase_su6"/>
</dbReference>
<keyword evidence="1" id="KW-0812">Transmembrane</keyword>
<feature type="transmembrane region" description="Helical" evidence="1">
    <location>
        <begin position="138"/>
        <end position="160"/>
    </location>
</feature>
<protein>
    <recommendedName>
        <fullName evidence="3">NADH-quinone oxidoreductase subunit J</fullName>
    </recommendedName>
</protein>
<keyword evidence="1" id="KW-0472">Membrane</keyword>